<dbReference type="InterPro" id="IPR001453">
    <property type="entry name" value="MoaB/Mog_dom"/>
</dbReference>
<organism evidence="8 9">
    <name type="scientific">Algibacter lectus</name>
    <dbReference type="NCBI Taxonomy" id="221126"/>
    <lineage>
        <taxon>Bacteria</taxon>
        <taxon>Pseudomonadati</taxon>
        <taxon>Bacteroidota</taxon>
        <taxon>Flavobacteriia</taxon>
        <taxon>Flavobacteriales</taxon>
        <taxon>Flavobacteriaceae</taxon>
        <taxon>Algibacter</taxon>
    </lineage>
</organism>
<feature type="domain" description="MoaB/Mog" evidence="7">
    <location>
        <begin position="181"/>
        <end position="319"/>
    </location>
</feature>
<dbReference type="InterPro" id="IPR005110">
    <property type="entry name" value="MoeA_linker/N"/>
</dbReference>
<evidence type="ECO:0000256" key="6">
    <source>
        <dbReference type="RuleBase" id="RU365090"/>
    </source>
</evidence>
<dbReference type="SUPFAM" id="SSF53218">
    <property type="entry name" value="Molybdenum cofactor biosynthesis proteins"/>
    <property type="match status" value="1"/>
</dbReference>
<dbReference type="UniPathway" id="UPA00344"/>
<gene>
    <name evidence="8" type="ORF">DFQ06_0410</name>
</gene>
<keyword evidence="4 6" id="KW-0501">Molybdenum cofactor biosynthesis</keyword>
<protein>
    <recommendedName>
        <fullName evidence="6">Molybdopterin molybdenumtransferase</fullName>
        <ecNumber evidence="6">2.10.1.1</ecNumber>
    </recommendedName>
</protein>
<comment type="cofactor">
    <cofactor evidence="6">
        <name>Mg(2+)</name>
        <dbReference type="ChEBI" id="CHEBI:18420"/>
    </cofactor>
</comment>
<dbReference type="NCBIfam" id="TIGR00177">
    <property type="entry name" value="molyb_syn"/>
    <property type="match status" value="1"/>
</dbReference>
<dbReference type="InterPro" id="IPR036688">
    <property type="entry name" value="MoeA_C_domain_IV_sf"/>
</dbReference>
<proteinExistence type="inferred from homology"/>
<comment type="catalytic activity">
    <reaction evidence="5">
        <text>adenylyl-molybdopterin + molybdate = Mo-molybdopterin + AMP + H(+)</text>
        <dbReference type="Rhea" id="RHEA:35047"/>
        <dbReference type="ChEBI" id="CHEBI:15378"/>
        <dbReference type="ChEBI" id="CHEBI:36264"/>
        <dbReference type="ChEBI" id="CHEBI:62727"/>
        <dbReference type="ChEBI" id="CHEBI:71302"/>
        <dbReference type="ChEBI" id="CHEBI:456215"/>
        <dbReference type="EC" id="2.10.1.1"/>
    </reaction>
</comment>
<dbReference type="AlphaFoldDB" id="A0A4R8MGP2"/>
<dbReference type="SUPFAM" id="SSF63867">
    <property type="entry name" value="MoeA C-terminal domain-like"/>
    <property type="match status" value="1"/>
</dbReference>
<dbReference type="InterPro" id="IPR005111">
    <property type="entry name" value="MoeA_C_domain_IV"/>
</dbReference>
<sequence>MLIHNDIYNMISIAQAISTVKANTNALMKTTIKTVEKAGGYILSKDIKSPINMPPFNQSAMDGYALSLHESNTYRLMGEIQAGDEHQPILKPGEAYRIFTGAAVPKTANAVVMQEKVTVEKLLIKIEGDVSINQNIRPLGEQVKYDDLALKKGTKLTPAAIGFLASLGITTVSVYKKPSIAIITTGNELVEPGTNLKYGKIYESNSKMLLSALYNLKFYDINLYNVADNYGRTVAQLKTAINENDLVIITGGISVGDYDFVGRALTELHVEELFYKVKQKPGKPLFYGKKGATQVFALPGNPAAALTCFYVYVHIALQQMMNREDLELKRVSAKSATHFLKKGDRPQFLKAIYNNGEVEILEGQSSAMQQTFALANALVFMDENAQEITIGKTVETIILPE</sequence>
<evidence type="ECO:0000256" key="4">
    <source>
        <dbReference type="ARBA" id="ARBA00023150"/>
    </source>
</evidence>
<dbReference type="Pfam" id="PF03454">
    <property type="entry name" value="MoeA_C"/>
    <property type="match status" value="1"/>
</dbReference>
<dbReference type="Proteomes" id="UP000294824">
    <property type="component" value="Unassembled WGS sequence"/>
</dbReference>
<reference evidence="8 9" key="1">
    <citation type="submission" date="2019-03" db="EMBL/GenBank/DDBJ databases">
        <title>Genomic Encyclopedia of Type Strains, Phase III (KMG-III): the genomes of soil and plant-associated and newly described type strains.</title>
        <authorList>
            <person name="Whitman W."/>
        </authorList>
    </citation>
    <scope>NUCLEOTIDE SEQUENCE [LARGE SCALE GENOMIC DNA]</scope>
    <source>
        <strain evidence="8 9">CECT 8301</strain>
    </source>
</reference>
<dbReference type="GO" id="GO:0061599">
    <property type="term" value="F:molybdopterin molybdotransferase activity"/>
    <property type="evidence" value="ECO:0007669"/>
    <property type="project" value="UniProtKB-UniRule"/>
</dbReference>
<dbReference type="GO" id="GO:0005829">
    <property type="term" value="C:cytosol"/>
    <property type="evidence" value="ECO:0007669"/>
    <property type="project" value="TreeGrafter"/>
</dbReference>
<keyword evidence="6" id="KW-0500">Molybdenum</keyword>
<dbReference type="NCBIfam" id="NF045515">
    <property type="entry name" value="Glp_gephyrin"/>
    <property type="match status" value="1"/>
</dbReference>
<comment type="function">
    <text evidence="1 6">Catalyzes the insertion of molybdate into adenylated molybdopterin with the concomitant release of AMP.</text>
</comment>
<dbReference type="GO" id="GO:0006777">
    <property type="term" value="P:Mo-molybdopterin cofactor biosynthetic process"/>
    <property type="evidence" value="ECO:0007669"/>
    <property type="project" value="UniProtKB-UniRule"/>
</dbReference>
<comment type="pathway">
    <text evidence="2 6">Cofactor biosynthesis; molybdopterin biosynthesis.</text>
</comment>
<dbReference type="InterPro" id="IPR036425">
    <property type="entry name" value="MoaB/Mog-like_dom_sf"/>
</dbReference>
<dbReference type="Gene3D" id="2.170.190.11">
    <property type="entry name" value="Molybdopterin biosynthesis moea protein, domain 3"/>
    <property type="match status" value="1"/>
</dbReference>
<evidence type="ECO:0000313" key="9">
    <source>
        <dbReference type="Proteomes" id="UP000294824"/>
    </source>
</evidence>
<dbReference type="Gene3D" id="3.40.980.10">
    <property type="entry name" value="MoaB/Mog-like domain"/>
    <property type="match status" value="1"/>
</dbReference>
<dbReference type="Gene3D" id="3.90.105.10">
    <property type="entry name" value="Molybdopterin biosynthesis moea protein, domain 2"/>
    <property type="match status" value="1"/>
</dbReference>
<keyword evidence="6" id="KW-0460">Magnesium</keyword>
<evidence type="ECO:0000256" key="2">
    <source>
        <dbReference type="ARBA" id="ARBA00005046"/>
    </source>
</evidence>
<dbReference type="Pfam" id="PF03453">
    <property type="entry name" value="MoeA_N"/>
    <property type="match status" value="1"/>
</dbReference>
<evidence type="ECO:0000256" key="1">
    <source>
        <dbReference type="ARBA" id="ARBA00002901"/>
    </source>
</evidence>
<evidence type="ECO:0000256" key="3">
    <source>
        <dbReference type="ARBA" id="ARBA00010763"/>
    </source>
</evidence>
<dbReference type="InterPro" id="IPR036135">
    <property type="entry name" value="MoeA_linker/N_sf"/>
</dbReference>
<dbReference type="GO" id="GO:0046872">
    <property type="term" value="F:metal ion binding"/>
    <property type="evidence" value="ECO:0007669"/>
    <property type="project" value="UniProtKB-UniRule"/>
</dbReference>
<keyword evidence="6" id="KW-0479">Metal-binding</keyword>
<comment type="similarity">
    <text evidence="3 6">Belongs to the MoeA family.</text>
</comment>
<dbReference type="PANTHER" id="PTHR10192">
    <property type="entry name" value="MOLYBDOPTERIN BIOSYNTHESIS PROTEIN"/>
    <property type="match status" value="1"/>
</dbReference>
<dbReference type="EMBL" id="SORL01000007">
    <property type="protein sequence ID" value="TDY63522.1"/>
    <property type="molecule type" value="Genomic_DNA"/>
</dbReference>
<dbReference type="EC" id="2.10.1.1" evidence="6"/>
<comment type="caution">
    <text evidence="8">The sequence shown here is derived from an EMBL/GenBank/DDBJ whole genome shotgun (WGS) entry which is preliminary data.</text>
</comment>
<dbReference type="SUPFAM" id="SSF63882">
    <property type="entry name" value="MoeA N-terminal region -like"/>
    <property type="match status" value="1"/>
</dbReference>
<dbReference type="PANTHER" id="PTHR10192:SF5">
    <property type="entry name" value="GEPHYRIN"/>
    <property type="match status" value="1"/>
</dbReference>
<evidence type="ECO:0000256" key="5">
    <source>
        <dbReference type="ARBA" id="ARBA00047317"/>
    </source>
</evidence>
<dbReference type="SMART" id="SM00852">
    <property type="entry name" value="MoCF_biosynth"/>
    <property type="match status" value="1"/>
</dbReference>
<name>A0A4R8MGP2_9FLAO</name>
<dbReference type="InterPro" id="IPR038987">
    <property type="entry name" value="MoeA-like"/>
</dbReference>
<dbReference type="Pfam" id="PF00994">
    <property type="entry name" value="MoCF_biosynth"/>
    <property type="match status" value="1"/>
</dbReference>
<evidence type="ECO:0000259" key="7">
    <source>
        <dbReference type="SMART" id="SM00852"/>
    </source>
</evidence>
<keyword evidence="6" id="KW-0808">Transferase</keyword>
<dbReference type="Gene3D" id="2.40.340.10">
    <property type="entry name" value="MoeA, C-terminal, domain IV"/>
    <property type="match status" value="1"/>
</dbReference>
<keyword evidence="9" id="KW-1185">Reference proteome</keyword>
<evidence type="ECO:0000313" key="8">
    <source>
        <dbReference type="EMBL" id="TDY63522.1"/>
    </source>
</evidence>
<dbReference type="CDD" id="cd00887">
    <property type="entry name" value="MoeA"/>
    <property type="match status" value="1"/>
</dbReference>
<accession>A0A4R8MGP2</accession>